<organism evidence="3 4">
    <name type="scientific">Vespula squamosa</name>
    <name type="common">Southern yellow jacket</name>
    <name type="synonym">Wasp</name>
    <dbReference type="NCBI Taxonomy" id="30214"/>
    <lineage>
        <taxon>Eukaryota</taxon>
        <taxon>Metazoa</taxon>
        <taxon>Ecdysozoa</taxon>
        <taxon>Arthropoda</taxon>
        <taxon>Hexapoda</taxon>
        <taxon>Insecta</taxon>
        <taxon>Pterygota</taxon>
        <taxon>Neoptera</taxon>
        <taxon>Endopterygota</taxon>
        <taxon>Hymenoptera</taxon>
        <taxon>Apocrita</taxon>
        <taxon>Aculeata</taxon>
        <taxon>Vespoidea</taxon>
        <taxon>Vespidae</taxon>
        <taxon>Vespinae</taxon>
        <taxon>Vespula</taxon>
    </lineage>
</organism>
<proteinExistence type="predicted"/>
<dbReference type="Proteomes" id="UP001607302">
    <property type="component" value="Unassembled WGS sequence"/>
</dbReference>
<evidence type="ECO:0000313" key="4">
    <source>
        <dbReference type="Proteomes" id="UP001607302"/>
    </source>
</evidence>
<reference evidence="3 4" key="1">
    <citation type="journal article" date="2024" name="Ann. Entomol. Soc. Am.">
        <title>Genomic analyses of the southern and eastern yellowjacket wasps (Hymenoptera: Vespidae) reveal evolutionary signatures of social life.</title>
        <authorList>
            <person name="Catto M.A."/>
            <person name="Caine P.B."/>
            <person name="Orr S.E."/>
            <person name="Hunt B.G."/>
            <person name="Goodisman M.A.D."/>
        </authorList>
    </citation>
    <scope>NUCLEOTIDE SEQUENCE [LARGE SCALE GENOMIC DNA]</scope>
    <source>
        <strain evidence="3">233</strain>
        <tissue evidence="3">Head and thorax</tissue>
    </source>
</reference>
<dbReference type="AlphaFoldDB" id="A0ABD2B951"/>
<protein>
    <submittedName>
        <fullName evidence="3">Uncharacterized protein</fullName>
    </submittedName>
</protein>
<dbReference type="EMBL" id="JAUDFV010000131">
    <property type="protein sequence ID" value="KAL2729264.1"/>
    <property type="molecule type" value="Genomic_DNA"/>
</dbReference>
<evidence type="ECO:0000256" key="1">
    <source>
        <dbReference type="SAM" id="MobiDB-lite"/>
    </source>
</evidence>
<feature type="compositionally biased region" description="Low complexity" evidence="1">
    <location>
        <begin position="43"/>
        <end position="55"/>
    </location>
</feature>
<comment type="caution">
    <text evidence="3">The sequence shown here is derived from an EMBL/GenBank/DDBJ whole genome shotgun (WGS) entry which is preliminary data.</text>
</comment>
<keyword evidence="4" id="KW-1185">Reference proteome</keyword>
<evidence type="ECO:0000313" key="3">
    <source>
        <dbReference type="EMBL" id="KAL2729264.1"/>
    </source>
</evidence>
<sequence>MIDIRMKLSVTLLALFVIWGLTSVEGLKVFREELFPLQDTFNDSDQSNNDNANNKENSDIEENNDEDCDFSSENCNENKWEKLSNEKDRNILVQSKLKHLLKLNLL</sequence>
<feature type="region of interest" description="Disordered" evidence="1">
    <location>
        <begin position="39"/>
        <end position="73"/>
    </location>
</feature>
<evidence type="ECO:0000256" key="2">
    <source>
        <dbReference type="SAM" id="SignalP"/>
    </source>
</evidence>
<keyword evidence="2" id="KW-0732">Signal</keyword>
<gene>
    <name evidence="3" type="ORF">V1478_006053</name>
</gene>
<accession>A0ABD2B951</accession>
<feature type="chain" id="PRO_5044771366" evidence="2">
    <location>
        <begin position="27"/>
        <end position="106"/>
    </location>
</feature>
<name>A0ABD2B951_VESSQ</name>
<feature type="signal peptide" evidence="2">
    <location>
        <begin position="1"/>
        <end position="26"/>
    </location>
</feature>
<feature type="compositionally biased region" description="Acidic residues" evidence="1">
    <location>
        <begin position="59"/>
        <end position="70"/>
    </location>
</feature>